<evidence type="ECO:0000313" key="4">
    <source>
        <dbReference type="EMBL" id="ABJ82720.1"/>
    </source>
</evidence>
<protein>
    <submittedName>
        <fullName evidence="4">Phosphoesterase</fullName>
    </submittedName>
</protein>
<evidence type="ECO:0000259" key="3">
    <source>
        <dbReference type="Pfam" id="PF07589"/>
    </source>
</evidence>
<name>Q027T7_SOLUE</name>
<evidence type="ECO:0000256" key="1">
    <source>
        <dbReference type="ARBA" id="ARBA00022801"/>
    </source>
</evidence>
<evidence type="ECO:0000256" key="2">
    <source>
        <dbReference type="SAM" id="SignalP"/>
    </source>
</evidence>
<dbReference type="HOGENOM" id="CLU_688676_0_0_0"/>
<dbReference type="Pfam" id="PF07589">
    <property type="entry name" value="PEP-CTERM"/>
    <property type="match status" value="1"/>
</dbReference>
<dbReference type="PANTHER" id="PTHR31956:SF8">
    <property type="entry name" value="ACID PHOSPHATASE PHOA (AFU_ORTHOLOGUE AFUA_1G03570)"/>
    <property type="match status" value="1"/>
</dbReference>
<accession>Q027T7</accession>
<feature type="chain" id="PRO_5004163745" evidence="2">
    <location>
        <begin position="25"/>
        <end position="400"/>
    </location>
</feature>
<dbReference type="InterPro" id="IPR007312">
    <property type="entry name" value="Phosphoesterase"/>
</dbReference>
<dbReference type="OrthoDB" id="9770871at2"/>
<keyword evidence="2" id="KW-0732">Signal</keyword>
<dbReference type="STRING" id="234267.Acid_1730"/>
<dbReference type="EMBL" id="CP000473">
    <property type="protein sequence ID" value="ABJ82720.1"/>
    <property type="molecule type" value="Genomic_DNA"/>
</dbReference>
<dbReference type="PANTHER" id="PTHR31956">
    <property type="entry name" value="NON-SPECIFIC PHOSPHOLIPASE C4-RELATED"/>
    <property type="match status" value="1"/>
</dbReference>
<keyword evidence="1" id="KW-0378">Hydrolase</keyword>
<feature type="signal peptide" evidence="2">
    <location>
        <begin position="1"/>
        <end position="24"/>
    </location>
</feature>
<dbReference type="eggNOG" id="COG3511">
    <property type="taxonomic scope" value="Bacteria"/>
</dbReference>
<dbReference type="GO" id="GO:0009395">
    <property type="term" value="P:phospholipid catabolic process"/>
    <property type="evidence" value="ECO:0007669"/>
    <property type="project" value="TreeGrafter"/>
</dbReference>
<dbReference type="NCBIfam" id="TIGR02595">
    <property type="entry name" value="PEP_CTERM"/>
    <property type="match status" value="1"/>
</dbReference>
<dbReference type="InterPro" id="IPR013424">
    <property type="entry name" value="Ice-binding_C"/>
</dbReference>
<dbReference type="Pfam" id="PF04185">
    <property type="entry name" value="Phosphoesterase"/>
    <property type="match status" value="1"/>
</dbReference>
<dbReference type="AlphaFoldDB" id="Q027T7"/>
<proteinExistence type="predicted"/>
<sequence length="400" mass="43016" precursor="true">MPSSTRRNTWVAVALLALTARAHAGTIQTVFVIAMENHNWTQPASQSSPGQVFGNSAAPFINSLVTPGNPNAAQTSFASNYLNSGTGVHPSEPNYIWAEAGSNLGVLNDNDPFGVNGTNQTTNQTLSNDLQNAGKSWRSYQEDADVNLTNNQPLSKSQYTVPLTSFTGTFAGGTNQYNGSNQYSYAAKHNPEAFFSATNGGNNNTPSNPEAQNYAPLQQLASDLAANSVAQYNWITPNQYNDMHTALTGGFTYNGVHYTGDQAAIAQGDNFLRQVVPMIEASQAYQNNGAIVIWWDETEGGDDAGRTLGEIIISPDAKGNAYTNNIRYTHSSDLLTMQEIYGVGPCLRDACNATDLSDLFQPGSIPQGIDAPEPSTSGILMLGLAGLICFTMLRRRHRRL</sequence>
<organism evidence="4">
    <name type="scientific">Solibacter usitatus (strain Ellin6076)</name>
    <dbReference type="NCBI Taxonomy" id="234267"/>
    <lineage>
        <taxon>Bacteria</taxon>
        <taxon>Pseudomonadati</taxon>
        <taxon>Acidobacteriota</taxon>
        <taxon>Terriglobia</taxon>
        <taxon>Bryobacterales</taxon>
        <taxon>Solibacteraceae</taxon>
        <taxon>Candidatus Solibacter</taxon>
    </lineage>
</organism>
<reference evidence="4" key="1">
    <citation type="submission" date="2006-10" db="EMBL/GenBank/DDBJ databases">
        <title>Complete sequence of Solibacter usitatus Ellin6076.</title>
        <authorList>
            <consortium name="US DOE Joint Genome Institute"/>
            <person name="Copeland A."/>
            <person name="Lucas S."/>
            <person name="Lapidus A."/>
            <person name="Barry K."/>
            <person name="Detter J.C."/>
            <person name="Glavina del Rio T."/>
            <person name="Hammon N."/>
            <person name="Israni S."/>
            <person name="Dalin E."/>
            <person name="Tice H."/>
            <person name="Pitluck S."/>
            <person name="Thompson L.S."/>
            <person name="Brettin T."/>
            <person name="Bruce D."/>
            <person name="Han C."/>
            <person name="Tapia R."/>
            <person name="Gilna P."/>
            <person name="Schmutz J."/>
            <person name="Larimer F."/>
            <person name="Land M."/>
            <person name="Hauser L."/>
            <person name="Kyrpides N."/>
            <person name="Mikhailova N."/>
            <person name="Janssen P.H."/>
            <person name="Kuske C.R."/>
            <person name="Richardson P."/>
        </authorList>
    </citation>
    <scope>NUCLEOTIDE SEQUENCE</scope>
    <source>
        <strain evidence="4">Ellin6076</strain>
    </source>
</reference>
<dbReference type="KEGG" id="sus:Acid_1730"/>
<dbReference type="GO" id="GO:0016788">
    <property type="term" value="F:hydrolase activity, acting on ester bonds"/>
    <property type="evidence" value="ECO:0007669"/>
    <property type="project" value="InterPro"/>
</dbReference>
<dbReference type="InParanoid" id="Q027T7"/>
<gene>
    <name evidence="4" type="ordered locus">Acid_1730</name>
</gene>
<feature type="domain" description="Ice-binding protein C-terminal" evidence="3">
    <location>
        <begin position="371"/>
        <end position="396"/>
    </location>
</feature>